<feature type="non-terminal residue" evidence="3">
    <location>
        <position position="311"/>
    </location>
</feature>
<dbReference type="PANTHER" id="PTHR15576:SF1">
    <property type="entry name" value="RIBITOL-5-PHOSPHATE XYLOSYLTRANSFERASE 1"/>
    <property type="match status" value="1"/>
</dbReference>
<gene>
    <name evidence="3" type="ORF">CUNI_LOCUS395</name>
</gene>
<dbReference type="GO" id="GO:0035269">
    <property type="term" value="P:protein O-linked glycosylation via mannose"/>
    <property type="evidence" value="ECO:0007669"/>
    <property type="project" value="InterPro"/>
</dbReference>
<dbReference type="InterPro" id="IPR057538">
    <property type="entry name" value="RXYLT1_C"/>
</dbReference>
<dbReference type="Pfam" id="PF24786">
    <property type="entry name" value="RXYLT1_N"/>
    <property type="match status" value="1"/>
</dbReference>
<dbReference type="InterPro" id="IPR055286">
    <property type="entry name" value="RXYLT1-like"/>
</dbReference>
<name>A0A8S3YCW3_9EUPU</name>
<dbReference type="EMBL" id="CAJHNH020000045">
    <property type="protein sequence ID" value="CAG5114837.1"/>
    <property type="molecule type" value="Genomic_DNA"/>
</dbReference>
<evidence type="ECO:0000259" key="1">
    <source>
        <dbReference type="Pfam" id="PF24785"/>
    </source>
</evidence>
<sequence length="311" mass="35574">FRTGPGVVPSKVPRDTENLLLILNGREPSKVEVSKMWLEFLPSLPLLRNAAVVLLGNERCDNSWIHPYMSIHGGLVKAIFLVYDSPEVDNVNFFQWPLGVATYRDFPVIDPSGLPLNHKRPYTFNFLGTVYKNSSRETLMSAINSSMYRHQGFVKPRLEWLPEETAETRDEYLRVLSHSDLTLNPVGINTECYRIYESLALGSVPVIEDIMTPGLCGDSPSFQSHRSINNSNEILLKTAHNKEYNLGRGNYSAPLRLLKELHAPVIFIKDWKADLDAVLQNEAHMSDADIIKRREYVIQWYEKFKVQIENI</sequence>
<keyword evidence="4" id="KW-1185">Reference proteome</keyword>
<dbReference type="PANTHER" id="PTHR15576">
    <property type="entry name" value="RIBITOL-5-PHOSPHATE XYLOSYLTRANSFERASE 1"/>
    <property type="match status" value="1"/>
</dbReference>
<reference evidence="3" key="1">
    <citation type="submission" date="2021-04" db="EMBL/GenBank/DDBJ databases">
        <authorList>
            <consortium name="Molecular Ecology Group"/>
        </authorList>
    </citation>
    <scope>NUCLEOTIDE SEQUENCE</scope>
</reference>
<dbReference type="Pfam" id="PF24785">
    <property type="entry name" value="RXYLT1_C"/>
    <property type="match status" value="2"/>
</dbReference>
<comment type="caution">
    <text evidence="3">The sequence shown here is derived from an EMBL/GenBank/DDBJ whole genome shotgun (WGS) entry which is preliminary data.</text>
</comment>
<feature type="domain" description="RXYLT1 C-terminal" evidence="1">
    <location>
        <begin position="103"/>
        <end position="225"/>
    </location>
</feature>
<dbReference type="GO" id="GO:0005794">
    <property type="term" value="C:Golgi apparatus"/>
    <property type="evidence" value="ECO:0007669"/>
    <property type="project" value="TreeGrafter"/>
</dbReference>
<feature type="domain" description="RXYLT1 C-terminal" evidence="1">
    <location>
        <begin position="250"/>
        <end position="309"/>
    </location>
</feature>
<evidence type="ECO:0000313" key="3">
    <source>
        <dbReference type="EMBL" id="CAG5114837.1"/>
    </source>
</evidence>
<dbReference type="OrthoDB" id="8560686at2759"/>
<evidence type="ECO:0000313" key="4">
    <source>
        <dbReference type="Proteomes" id="UP000678393"/>
    </source>
</evidence>
<dbReference type="GO" id="GO:0120053">
    <property type="term" value="F:ribitol beta-1,4-xylosyltransferase activity"/>
    <property type="evidence" value="ECO:0007669"/>
    <property type="project" value="InterPro"/>
</dbReference>
<dbReference type="Proteomes" id="UP000678393">
    <property type="component" value="Unassembled WGS sequence"/>
</dbReference>
<accession>A0A8S3YCW3</accession>
<feature type="domain" description="RXYLT1 N-terminal" evidence="2">
    <location>
        <begin position="1"/>
        <end position="97"/>
    </location>
</feature>
<organism evidence="3 4">
    <name type="scientific">Candidula unifasciata</name>
    <dbReference type="NCBI Taxonomy" id="100452"/>
    <lineage>
        <taxon>Eukaryota</taxon>
        <taxon>Metazoa</taxon>
        <taxon>Spiralia</taxon>
        <taxon>Lophotrochozoa</taxon>
        <taxon>Mollusca</taxon>
        <taxon>Gastropoda</taxon>
        <taxon>Heterobranchia</taxon>
        <taxon>Euthyneura</taxon>
        <taxon>Panpulmonata</taxon>
        <taxon>Eupulmonata</taxon>
        <taxon>Stylommatophora</taxon>
        <taxon>Helicina</taxon>
        <taxon>Helicoidea</taxon>
        <taxon>Geomitridae</taxon>
        <taxon>Candidula</taxon>
    </lineage>
</organism>
<evidence type="ECO:0000259" key="2">
    <source>
        <dbReference type="Pfam" id="PF24786"/>
    </source>
</evidence>
<protein>
    <recommendedName>
        <fullName evidence="5">Exostosin GT47 domain-containing protein</fullName>
    </recommendedName>
</protein>
<dbReference type="InterPro" id="IPR057539">
    <property type="entry name" value="RXYLT1_N"/>
</dbReference>
<proteinExistence type="predicted"/>
<dbReference type="AlphaFoldDB" id="A0A8S3YCW3"/>
<evidence type="ECO:0008006" key="5">
    <source>
        <dbReference type="Google" id="ProtNLM"/>
    </source>
</evidence>